<dbReference type="SUPFAM" id="SSF54373">
    <property type="entry name" value="FAD-linked reductases, C-terminal domain"/>
    <property type="match status" value="1"/>
</dbReference>
<comment type="cofactor">
    <cofactor evidence="11">
        <name>FAD</name>
        <dbReference type="ChEBI" id="CHEBI:57692"/>
    </cofactor>
    <text evidence="11">Binds 1 FAD per subunit.</text>
</comment>
<comment type="caution">
    <text evidence="12">The sequence shown here is derived from an EMBL/GenBank/DDBJ whole genome shotgun (WGS) entry which is preliminary data.</text>
</comment>
<dbReference type="NCBIfam" id="TIGR00562">
    <property type="entry name" value="proto_IX_ox"/>
    <property type="match status" value="1"/>
</dbReference>
<dbReference type="EC" id="1.3.3.4" evidence="4 11"/>
<evidence type="ECO:0000313" key="13">
    <source>
        <dbReference type="Proteomes" id="UP000076837"/>
    </source>
</evidence>
<dbReference type="InterPro" id="IPR050464">
    <property type="entry name" value="Zeta_carotene_desat/Oxidored"/>
</dbReference>
<evidence type="ECO:0000256" key="3">
    <source>
        <dbReference type="ARBA" id="ARBA00010551"/>
    </source>
</evidence>
<proteinExistence type="inferred from homology"/>
<evidence type="ECO:0000256" key="1">
    <source>
        <dbReference type="ARBA" id="ARBA00002600"/>
    </source>
</evidence>
<evidence type="ECO:0000256" key="8">
    <source>
        <dbReference type="ARBA" id="ARBA00023133"/>
    </source>
</evidence>
<keyword evidence="13" id="KW-1185">Reference proteome</keyword>
<dbReference type="GO" id="GO:0005743">
    <property type="term" value="C:mitochondrial inner membrane"/>
    <property type="evidence" value="ECO:0007669"/>
    <property type="project" value="UniProtKB-SubCell"/>
</dbReference>
<keyword evidence="6 11" id="KW-0274">FAD</keyword>
<comment type="similarity">
    <text evidence="3 11">Belongs to the protoporphyrinogen/coproporphyrinogen oxidase family. Protoporphyrinogen oxidase subfamily.</text>
</comment>
<comment type="pathway">
    <text evidence="2 11">Porphyrin-containing compound metabolism; protoporphyrin-IX biosynthesis; protoporphyrin-IX from protoporphyrinogen-IX: step 1/1.</text>
</comment>
<dbReference type="GO" id="GO:0006782">
    <property type="term" value="P:protoporphyrinogen IX biosynthetic process"/>
    <property type="evidence" value="ECO:0007669"/>
    <property type="project" value="UniProtKB-UniRule"/>
</dbReference>
<evidence type="ECO:0000256" key="10">
    <source>
        <dbReference type="ARBA" id="ARBA00047554"/>
    </source>
</evidence>
<comment type="catalytic activity">
    <reaction evidence="10 11">
        <text>protoporphyrinogen IX + 3 O2 = protoporphyrin IX + 3 H2O2</text>
        <dbReference type="Rhea" id="RHEA:25576"/>
        <dbReference type="ChEBI" id="CHEBI:15379"/>
        <dbReference type="ChEBI" id="CHEBI:16240"/>
        <dbReference type="ChEBI" id="CHEBI:57306"/>
        <dbReference type="ChEBI" id="CHEBI:57307"/>
        <dbReference type="EC" id="1.3.3.4"/>
    </reaction>
</comment>
<protein>
    <recommendedName>
        <fullName evidence="4 11">Protoporphyrinogen oxidase</fullName>
        <ecNumber evidence="4 11">1.3.3.4</ecNumber>
    </recommendedName>
</protein>
<dbReference type="EMBL" id="JYNV01000284">
    <property type="protein sequence ID" value="KZM20178.1"/>
    <property type="molecule type" value="Genomic_DNA"/>
</dbReference>
<dbReference type="STRING" id="5454.A0A162YR38"/>
<dbReference type="UniPathway" id="UPA00251">
    <property type="reaction ID" value="UER00324"/>
</dbReference>
<reference evidence="12 13" key="1">
    <citation type="journal article" date="2016" name="Sci. Rep.">
        <title>Draft genome sequencing and secretome analysis of fungal phytopathogen Ascochyta rabiei provides insight into the necrotrophic effector repertoire.</title>
        <authorList>
            <person name="Verma S."/>
            <person name="Gazara R.K."/>
            <person name="Nizam S."/>
            <person name="Parween S."/>
            <person name="Chattopadhyay D."/>
            <person name="Verma P.K."/>
        </authorList>
    </citation>
    <scope>NUCLEOTIDE SEQUENCE [LARGE SCALE GENOMIC DNA]</scope>
    <source>
        <strain evidence="12 13">ArDII</strain>
    </source>
</reference>
<evidence type="ECO:0000256" key="9">
    <source>
        <dbReference type="ARBA" id="ARBA00023244"/>
    </source>
</evidence>
<comment type="function">
    <text evidence="1 11">Catalyzes the 6-electron oxidation of protoporphyrinogen-IX to form protoporphyrin-IX.</text>
</comment>
<evidence type="ECO:0000256" key="6">
    <source>
        <dbReference type="ARBA" id="ARBA00022827"/>
    </source>
</evidence>
<dbReference type="InterPro" id="IPR002937">
    <property type="entry name" value="Amino_oxidase"/>
</dbReference>
<dbReference type="Pfam" id="PF01593">
    <property type="entry name" value="Amino_oxidase"/>
    <property type="match status" value="1"/>
</dbReference>
<evidence type="ECO:0000256" key="4">
    <source>
        <dbReference type="ARBA" id="ARBA00012867"/>
    </source>
</evidence>
<dbReference type="PANTHER" id="PTHR42923">
    <property type="entry name" value="PROTOPORPHYRINOGEN OXIDASE"/>
    <property type="match status" value="1"/>
</dbReference>
<keyword evidence="7 11" id="KW-0560">Oxidoreductase</keyword>
<evidence type="ECO:0000256" key="2">
    <source>
        <dbReference type="ARBA" id="ARBA00005073"/>
    </source>
</evidence>
<dbReference type="InterPro" id="IPR004572">
    <property type="entry name" value="Protoporphyrinogen_oxidase"/>
</dbReference>
<dbReference type="SUPFAM" id="SSF51905">
    <property type="entry name" value="FAD/NAD(P)-binding domain"/>
    <property type="match status" value="1"/>
</dbReference>
<keyword evidence="5 11" id="KW-0285">Flavoprotein</keyword>
<dbReference type="InterPro" id="IPR036188">
    <property type="entry name" value="FAD/NAD-bd_sf"/>
</dbReference>
<gene>
    <name evidence="12" type="ORF">ST47_g8662</name>
</gene>
<dbReference type="GO" id="GO:0004729">
    <property type="term" value="F:oxygen-dependent protoporphyrinogen oxidase activity"/>
    <property type="evidence" value="ECO:0007669"/>
    <property type="project" value="UniProtKB-UniRule"/>
</dbReference>
<dbReference type="Proteomes" id="UP000076837">
    <property type="component" value="Unassembled WGS sequence"/>
</dbReference>
<dbReference type="PANTHER" id="PTHR42923:SF3">
    <property type="entry name" value="PROTOPORPHYRINOGEN OXIDASE"/>
    <property type="match status" value="1"/>
</dbReference>
<sequence length="592" mass="65515">MLVRRHVPRLESTLRARTYAHVPPHAHAHAHAHARAHAYALRPLLASQCTRPRFSSTSTAHPERIAVLGGGIAGLSSAYFASKEFPNSNITVYESGPDTGGWIRSKKVEVPGGHVLFESGPRTLRNATPTAHLMQELGLIDDMIFTKRTEAGAKNRFIYYPDRLNRLPSEAPGIGELFSLWRSGILDGSLGMVKEPLQPKRSVSLSDETVGSFLERRIDKRIANNIISAVFHGIYAGDIWQLSAKTLLSMAWQLEGKYGTALGGFFRMQSEQQNSHQQVIAHPYDVEVARALNSDIDISLELAKNLKEASMFSFKNGLQTLVKGLQDAMEKTGNIEIKVNSPVASFKMAEGQEQKVEIIAGSDANKTIENYDVVISTLRNASLTPYVTVMTVNLYYDNPNLLSVEGFGYLIPQSVPFEQNPERALGVIFDNSALKGQDTAPGTKLTVMMGGHWWNGFEGYPDEEEGLEMARAVVERHLGIKDTPIAHHVNLSKDCIPQYTVGYEDRLKEFAASLQDEFKGRLRVVGNQFNGVGVNDCITGAWNIARGLRGDGWKSRSCGLDRVLDSRPWVVLNACDMAYKKRDNSKSDPFKS</sequence>
<accession>A0A162YR38</accession>
<dbReference type="Gene3D" id="3.50.50.60">
    <property type="entry name" value="FAD/NAD(P)-binding domain"/>
    <property type="match status" value="1"/>
</dbReference>
<evidence type="ECO:0000313" key="12">
    <source>
        <dbReference type="EMBL" id="KZM20178.1"/>
    </source>
</evidence>
<keyword evidence="8 11" id="KW-0350">Heme biosynthesis</keyword>
<dbReference type="AlphaFoldDB" id="A0A162YR38"/>
<evidence type="ECO:0000256" key="11">
    <source>
        <dbReference type="RuleBase" id="RU367069"/>
    </source>
</evidence>
<organism evidence="12 13">
    <name type="scientific">Didymella rabiei</name>
    <name type="common">Chickpea ascochyta blight fungus</name>
    <name type="synonym">Mycosphaerella rabiei</name>
    <dbReference type="NCBI Taxonomy" id="5454"/>
    <lineage>
        <taxon>Eukaryota</taxon>
        <taxon>Fungi</taxon>
        <taxon>Dikarya</taxon>
        <taxon>Ascomycota</taxon>
        <taxon>Pezizomycotina</taxon>
        <taxon>Dothideomycetes</taxon>
        <taxon>Pleosporomycetidae</taxon>
        <taxon>Pleosporales</taxon>
        <taxon>Pleosporineae</taxon>
        <taxon>Didymellaceae</taxon>
        <taxon>Ascochyta</taxon>
    </lineage>
</organism>
<evidence type="ECO:0000256" key="7">
    <source>
        <dbReference type="ARBA" id="ARBA00023002"/>
    </source>
</evidence>
<comment type="subcellular location">
    <subcellularLocation>
        <location evidence="11">Mitochondrion inner membrane</location>
    </subcellularLocation>
</comment>
<keyword evidence="9 11" id="KW-0627">Porphyrin biosynthesis</keyword>
<name>A0A162YR38_DIDRA</name>
<evidence type="ECO:0000256" key="5">
    <source>
        <dbReference type="ARBA" id="ARBA00022630"/>
    </source>
</evidence>
<dbReference type="OrthoDB" id="438553at2759"/>